<protein>
    <recommendedName>
        <fullName evidence="3">Anaphase-promoting complex subunit 5</fullName>
    </recommendedName>
</protein>
<proteinExistence type="predicted"/>
<organism evidence="1 2">
    <name type="scientific">Saccharomycodes ludwigii</name>
    <dbReference type="NCBI Taxonomy" id="36035"/>
    <lineage>
        <taxon>Eukaryota</taxon>
        <taxon>Fungi</taxon>
        <taxon>Dikarya</taxon>
        <taxon>Ascomycota</taxon>
        <taxon>Saccharomycotina</taxon>
        <taxon>Saccharomycetes</taxon>
        <taxon>Saccharomycodales</taxon>
        <taxon>Saccharomycodaceae</taxon>
        <taxon>Saccharomycodes</taxon>
    </lineage>
</organism>
<evidence type="ECO:0008006" key="3">
    <source>
        <dbReference type="Google" id="ProtNLM"/>
    </source>
</evidence>
<dbReference type="EMBL" id="UFAJ01000686">
    <property type="protein sequence ID" value="SSD61398.1"/>
    <property type="molecule type" value="Genomic_DNA"/>
</dbReference>
<reference evidence="2" key="1">
    <citation type="submission" date="2018-06" db="EMBL/GenBank/DDBJ databases">
        <authorList>
            <person name="Guldener U."/>
        </authorList>
    </citation>
    <scope>NUCLEOTIDE SEQUENCE [LARGE SCALE GENOMIC DNA]</scope>
    <source>
        <strain evidence="2">UTAD17</strain>
    </source>
</reference>
<keyword evidence="2" id="KW-1185">Reference proteome</keyword>
<dbReference type="Proteomes" id="UP000262825">
    <property type="component" value="Unassembled WGS sequence"/>
</dbReference>
<dbReference type="VEuPathDB" id="FungiDB:SCODWIG_03159"/>
<evidence type="ECO:0000313" key="2">
    <source>
        <dbReference type="Proteomes" id="UP000262825"/>
    </source>
</evidence>
<sequence>MSKLLLLKIIDLKTFAPYVDWKVDQHGIVAPVIPPFVKLKSLLAILNNKSFLHKEFAFILSKFDKLQNLSNLITFFKDHVLVENAVEENFKNDDYFVRKVLTKSILGDFIETCIKAYDQMNFCEYSFIIDQIQEELNENARLANLKFEDDRMKNYTHDPFFEKVLDYNYIDIKNDFLLLESNYDNSVVKYDKYKESMKYCNFMQKLFQSIGPTTHTKSSDLPVANTDLCFYFQPYHLKNLEIIYEKKYLEVLDNFYYLLDQAKTVGEFKSISSLLMKVYILFGYLDKAALHLGSSLYHARETKDFDYLSSTLLWIFVFIQTYPQMKHRFTIKIEQIIPYMKNFKDKLDIRWISKIYMAENLLNLTRSNITTTNVFKNHMINFILNYSSDISSLSTFSFPFSLYDTSYEVWLILGNKKLAETYYSLNLLNENAAANLDTKVTDLKKLHLYDLKTVASTSTNIYIRILYEAYSNLKADIKLPFNISYFYESQELPYEFKQHLNLLAINYKMYYDDYNAAAILCKNKYQECVNIFKDRIWAFEFRLKEVEIYQKHVKNGDARMLVHLFDLIEEQAIWGDNYRLLRCGLVLVKSLIKMDKFEEARCFLNDNMHGYLQYNETKLHNEYQEVYKLVSNQLY</sequence>
<gene>
    <name evidence="1" type="ORF">SCODWIG_03159</name>
</gene>
<evidence type="ECO:0000313" key="1">
    <source>
        <dbReference type="EMBL" id="SSD61398.1"/>
    </source>
</evidence>
<dbReference type="AlphaFoldDB" id="A0A376B9N2"/>
<name>A0A376B9N2_9ASCO</name>
<accession>A0A376B9N2</accession>